<dbReference type="AlphaFoldDB" id="F8N962"/>
<reference evidence="3" key="1">
    <citation type="journal article" date="2011" name="Stand. Genomic Sci.">
        <title>Non-contiguous finished genome sequence of the opportunistic oral pathogen Prevotella multisaccharivorax type strain (PPPA20).</title>
        <authorList>
            <person name="Pati A."/>
            <person name="Gronow S."/>
            <person name="Lu M."/>
            <person name="Lapidus A."/>
            <person name="Nolan M."/>
            <person name="Lucas S."/>
            <person name="Hammon N."/>
            <person name="Deshpande S."/>
            <person name="Cheng J.F."/>
            <person name="Tapia R."/>
            <person name="Han C."/>
            <person name="Goodwin L."/>
            <person name="Pitluck S."/>
            <person name="Liolios K."/>
            <person name="Pagani I."/>
            <person name="Mavromatis K."/>
            <person name="Mikhailova N."/>
            <person name="Huntemann M."/>
            <person name="Chen A."/>
            <person name="Palaniappan K."/>
            <person name="Land M."/>
            <person name="Hauser L."/>
            <person name="Detter J.C."/>
            <person name="Brambilla E.M."/>
            <person name="Rohde M."/>
            <person name="Goker M."/>
            <person name="Woyke T."/>
            <person name="Bristow J."/>
            <person name="Eisen J.A."/>
            <person name="Markowitz V."/>
            <person name="Hugenholtz P."/>
            <person name="Kyrpides N.C."/>
            <person name="Klenk H.P."/>
            <person name="Ivanova N."/>
        </authorList>
    </citation>
    <scope>NUCLEOTIDE SEQUENCE [LARGE SCALE GENOMIC DNA]</scope>
    <source>
        <strain evidence="3">DSM 17128</strain>
    </source>
</reference>
<dbReference type="eggNOG" id="ENOG503262B">
    <property type="taxonomic scope" value="Bacteria"/>
</dbReference>
<dbReference type="HOGENOM" id="CLU_1244408_0_0_10"/>
<dbReference type="PROSITE" id="PS51257">
    <property type="entry name" value="PROKAR_LIPOPROTEIN"/>
    <property type="match status" value="1"/>
</dbReference>
<dbReference type="OrthoDB" id="1080810at2"/>
<evidence type="ECO:0000313" key="2">
    <source>
        <dbReference type="EMBL" id="EGN56640.1"/>
    </source>
</evidence>
<dbReference type="Pfam" id="PF14014">
    <property type="entry name" value="DUF4230"/>
    <property type="match status" value="1"/>
</dbReference>
<organism evidence="2 3">
    <name type="scientific">Hallella multisaccharivorax DSM 17128</name>
    <dbReference type="NCBI Taxonomy" id="688246"/>
    <lineage>
        <taxon>Bacteria</taxon>
        <taxon>Pseudomonadati</taxon>
        <taxon>Bacteroidota</taxon>
        <taxon>Bacteroidia</taxon>
        <taxon>Bacteroidales</taxon>
        <taxon>Prevotellaceae</taxon>
        <taxon>Hallella</taxon>
    </lineage>
</organism>
<keyword evidence="2" id="KW-0449">Lipoprotein</keyword>
<proteinExistence type="predicted"/>
<keyword evidence="3" id="KW-1185">Reference proteome</keyword>
<dbReference type="STRING" id="688246.Premu_1211"/>
<dbReference type="RefSeq" id="WP_007573859.1">
    <property type="nucleotide sequence ID" value="NZ_BPTS01000001.1"/>
</dbReference>
<evidence type="ECO:0000313" key="3">
    <source>
        <dbReference type="Proteomes" id="UP000002772"/>
    </source>
</evidence>
<dbReference type="InterPro" id="IPR025324">
    <property type="entry name" value="DUF4230"/>
</dbReference>
<sequence length="224" mass="25113">MKNSIRQALCLCLPLLAMIASCNRNHLSGTRRETQTDSIQLLVTSISACSKLYTSQYELRKILVYNDTTTIDGHFLNHHIRFAMPLSDRRIAIPVSATAKACIDLSKIKPSDIKRQGEQIEIVLPDPEITLTATEIDHKGVKQKVGLLRHDFTDNEITAIQQQGRRSILSSLSHTGIIKDAQASATRLIVPAAEKLGFNESQITVTFRKDFTQQDYNSLIRQLN</sequence>
<evidence type="ECO:0000256" key="1">
    <source>
        <dbReference type="SAM" id="SignalP"/>
    </source>
</evidence>
<gene>
    <name evidence="2" type="ORF">Premu_1211</name>
</gene>
<dbReference type="Proteomes" id="UP000002772">
    <property type="component" value="Unassembled WGS sequence"/>
</dbReference>
<dbReference type="EMBL" id="GL945017">
    <property type="protein sequence ID" value="EGN56640.1"/>
    <property type="molecule type" value="Genomic_DNA"/>
</dbReference>
<accession>F8N962</accession>
<keyword evidence="1" id="KW-0732">Signal</keyword>
<protein>
    <submittedName>
        <fullName evidence="2">Putative lipoprotein</fullName>
    </submittedName>
</protein>
<feature type="chain" id="PRO_5003375860" evidence="1">
    <location>
        <begin position="23"/>
        <end position="224"/>
    </location>
</feature>
<feature type="signal peptide" evidence="1">
    <location>
        <begin position="1"/>
        <end position="22"/>
    </location>
</feature>
<name>F8N962_9BACT</name>